<protein>
    <recommendedName>
        <fullName evidence="1">AbiEi antitoxin N-terminal domain-containing protein</fullName>
    </recommendedName>
</protein>
<keyword evidence="3" id="KW-1185">Reference proteome</keyword>
<evidence type="ECO:0000313" key="2">
    <source>
        <dbReference type="EMBL" id="KRM78824.1"/>
    </source>
</evidence>
<dbReference type="EMBL" id="AYYK01000009">
    <property type="protein sequence ID" value="KRM78824.1"/>
    <property type="molecule type" value="Genomic_DNA"/>
</dbReference>
<evidence type="ECO:0000313" key="3">
    <source>
        <dbReference type="Proteomes" id="UP000051813"/>
    </source>
</evidence>
<dbReference type="InterPro" id="IPR025159">
    <property type="entry name" value="AbiEi_N"/>
</dbReference>
<evidence type="ECO:0000259" key="1">
    <source>
        <dbReference type="Pfam" id="PF13338"/>
    </source>
</evidence>
<dbReference type="STRING" id="1423738.FC84_GL000303"/>
<accession>A0A0R2BH59</accession>
<name>A0A0R2BH59_9LACO</name>
<sequence>MILSDKVDKLLVKYNGTFTRKQALSEEVSDSLLTRMVKEELIERVGPGIYIDPASFEDEFLVAQLRLSKGIFCKETALYLYDMTDRTPNFMEMNFPKGYKSNYFDELRIKPYRQVNSLHDMGITTVKTPYGNKVQVYDVERTLCDIIRPPHVAQEEVIRNAMQAYIKRPEKNLNRLVRYAKELKVDAKIKTYMGVLL</sequence>
<organism evidence="2 3">
    <name type="scientific">Lapidilactobacillus dextrinicus DSM 20335</name>
    <dbReference type="NCBI Taxonomy" id="1423738"/>
    <lineage>
        <taxon>Bacteria</taxon>
        <taxon>Bacillati</taxon>
        <taxon>Bacillota</taxon>
        <taxon>Bacilli</taxon>
        <taxon>Lactobacillales</taxon>
        <taxon>Lactobacillaceae</taxon>
        <taxon>Lapidilactobacillus</taxon>
    </lineage>
</organism>
<gene>
    <name evidence="2" type="ORF">FC84_GL000303</name>
</gene>
<reference evidence="2 3" key="1">
    <citation type="journal article" date="2015" name="Genome Announc.">
        <title>Expanding the biotechnology potential of lactobacilli through comparative genomics of 213 strains and associated genera.</title>
        <authorList>
            <person name="Sun Z."/>
            <person name="Harris H.M."/>
            <person name="McCann A."/>
            <person name="Guo C."/>
            <person name="Argimon S."/>
            <person name="Zhang W."/>
            <person name="Yang X."/>
            <person name="Jeffery I.B."/>
            <person name="Cooney J.C."/>
            <person name="Kagawa T.F."/>
            <person name="Liu W."/>
            <person name="Song Y."/>
            <person name="Salvetti E."/>
            <person name="Wrobel A."/>
            <person name="Rasinkangas P."/>
            <person name="Parkhill J."/>
            <person name="Rea M.C."/>
            <person name="O'Sullivan O."/>
            <person name="Ritari J."/>
            <person name="Douillard F.P."/>
            <person name="Paul Ross R."/>
            <person name="Yang R."/>
            <person name="Briner A.E."/>
            <person name="Felis G.E."/>
            <person name="de Vos W.M."/>
            <person name="Barrangou R."/>
            <person name="Klaenhammer T.R."/>
            <person name="Caufield P.W."/>
            <person name="Cui Y."/>
            <person name="Zhang H."/>
            <person name="O'Toole P.W."/>
        </authorList>
    </citation>
    <scope>NUCLEOTIDE SEQUENCE [LARGE SCALE GENOMIC DNA]</scope>
    <source>
        <strain evidence="2 3">DSM 20335</strain>
    </source>
</reference>
<dbReference type="AlphaFoldDB" id="A0A0R2BH59"/>
<dbReference type="OrthoDB" id="9801429at2"/>
<feature type="domain" description="AbiEi antitoxin N-terminal" evidence="1">
    <location>
        <begin position="6"/>
        <end position="50"/>
    </location>
</feature>
<proteinExistence type="predicted"/>
<dbReference type="Pfam" id="PF13338">
    <property type="entry name" value="AbiEi_4"/>
    <property type="match status" value="1"/>
</dbReference>
<dbReference type="RefSeq" id="WP_057756823.1">
    <property type="nucleotide sequence ID" value="NZ_AYYK01000009.1"/>
</dbReference>
<dbReference type="PATRIC" id="fig|1423738.3.peg.310"/>
<comment type="caution">
    <text evidence="2">The sequence shown here is derived from an EMBL/GenBank/DDBJ whole genome shotgun (WGS) entry which is preliminary data.</text>
</comment>
<dbReference type="Proteomes" id="UP000051813">
    <property type="component" value="Unassembled WGS sequence"/>
</dbReference>